<name>A0A9D4ZU57_PEA</name>
<sequence length="99" mass="10938">MKVAASILGATLGRIFNVLGEPIDNLGPVDTRTTSPIHRSARGGVEQPRHEVPYLSWISLVPPKRMSDPFPCGSWPYHSVPDGLERILEHPQVSVLFLQ</sequence>
<dbReference type="Proteomes" id="UP001058974">
    <property type="component" value="Chromosome 7"/>
</dbReference>
<evidence type="ECO:0000313" key="1">
    <source>
        <dbReference type="EMBL" id="KAI5382688.1"/>
    </source>
</evidence>
<reference evidence="1 2" key="1">
    <citation type="journal article" date="2022" name="Nat. Genet.">
        <title>Improved pea reference genome and pan-genome highlight genomic features and evolutionary characteristics.</title>
        <authorList>
            <person name="Yang T."/>
            <person name="Liu R."/>
            <person name="Luo Y."/>
            <person name="Hu S."/>
            <person name="Wang D."/>
            <person name="Wang C."/>
            <person name="Pandey M.K."/>
            <person name="Ge S."/>
            <person name="Xu Q."/>
            <person name="Li N."/>
            <person name="Li G."/>
            <person name="Huang Y."/>
            <person name="Saxena R.K."/>
            <person name="Ji Y."/>
            <person name="Li M."/>
            <person name="Yan X."/>
            <person name="He Y."/>
            <person name="Liu Y."/>
            <person name="Wang X."/>
            <person name="Xiang C."/>
            <person name="Varshney R.K."/>
            <person name="Ding H."/>
            <person name="Gao S."/>
            <person name="Zong X."/>
        </authorList>
    </citation>
    <scope>NUCLEOTIDE SEQUENCE [LARGE SCALE GENOMIC DNA]</scope>
    <source>
        <strain evidence="1 2">cv. Zhongwan 6</strain>
    </source>
</reference>
<comment type="caution">
    <text evidence="1">The sequence shown here is derived from an EMBL/GenBank/DDBJ whole genome shotgun (WGS) entry which is preliminary data.</text>
</comment>
<gene>
    <name evidence="1" type="ORF">KIW84_070204</name>
</gene>
<dbReference type="AlphaFoldDB" id="A0A9D4ZU57"/>
<accession>A0A9D4ZU57</accession>
<organism evidence="1 2">
    <name type="scientific">Pisum sativum</name>
    <name type="common">Garden pea</name>
    <name type="synonym">Lathyrus oleraceus</name>
    <dbReference type="NCBI Taxonomy" id="3888"/>
    <lineage>
        <taxon>Eukaryota</taxon>
        <taxon>Viridiplantae</taxon>
        <taxon>Streptophyta</taxon>
        <taxon>Embryophyta</taxon>
        <taxon>Tracheophyta</taxon>
        <taxon>Spermatophyta</taxon>
        <taxon>Magnoliopsida</taxon>
        <taxon>eudicotyledons</taxon>
        <taxon>Gunneridae</taxon>
        <taxon>Pentapetalae</taxon>
        <taxon>rosids</taxon>
        <taxon>fabids</taxon>
        <taxon>Fabales</taxon>
        <taxon>Fabaceae</taxon>
        <taxon>Papilionoideae</taxon>
        <taxon>50 kb inversion clade</taxon>
        <taxon>NPAAA clade</taxon>
        <taxon>Hologalegina</taxon>
        <taxon>IRL clade</taxon>
        <taxon>Fabeae</taxon>
        <taxon>Lathyrus</taxon>
    </lineage>
</organism>
<proteinExistence type="predicted"/>
<keyword evidence="2" id="KW-1185">Reference proteome</keyword>
<evidence type="ECO:0000313" key="2">
    <source>
        <dbReference type="Proteomes" id="UP001058974"/>
    </source>
</evidence>
<dbReference type="EMBL" id="JAMSHJ010000007">
    <property type="protein sequence ID" value="KAI5382688.1"/>
    <property type="molecule type" value="Genomic_DNA"/>
</dbReference>
<dbReference type="Gramene" id="Psat07G0020400-T1">
    <property type="protein sequence ID" value="KAI5382688.1"/>
    <property type="gene ID" value="KIW84_070204"/>
</dbReference>
<dbReference type="Gene3D" id="3.40.50.12240">
    <property type="match status" value="1"/>
</dbReference>
<protein>
    <submittedName>
        <fullName evidence="1">Uncharacterized protein</fullName>
    </submittedName>
</protein>